<dbReference type="AlphaFoldDB" id="A0A0M4SMQ1"/>
<name>A0A0M4SMQ1_9NOSO</name>
<dbReference type="KEGG" id="npz:ACX27_18700"/>
<proteinExistence type="predicted"/>
<gene>
    <name evidence="2" type="ORF">ACX27_18700</name>
</gene>
<evidence type="ECO:0000313" key="3">
    <source>
        <dbReference type="Proteomes" id="UP000062645"/>
    </source>
</evidence>
<sequence length="291" mass="33034">MNFSKLGKILMWLIQPLGGLMTQLRHNINRIFSPRKTILWLVVLTSLLLSGCVKYDVGVNFHHSNSGELVQHIKLGEQLTSFSGDYVYAWLDSIENRTRKLEGKVRRISQEELIVTIPFSNGQELQTKFNDFFNSHNNQKVAATNSEAESELPKIESNLLLFQNNFLLLVRNRLIYDLDLRSLALIASKGNVIADPGAILNLEFSLNTPWGANNIQLTENAVEPEKQGNQLLWRLQPGELNHIEVVFWLPSPLGIGALLIVLFVWGGMYLRYTFMPDPRVQFTPQSTATES</sequence>
<evidence type="ECO:0000313" key="2">
    <source>
        <dbReference type="EMBL" id="ALF54410.1"/>
    </source>
</evidence>
<dbReference type="RefSeq" id="WP_062294940.1">
    <property type="nucleotide sequence ID" value="NZ_CP012036.1"/>
</dbReference>
<evidence type="ECO:0008006" key="4">
    <source>
        <dbReference type="Google" id="ProtNLM"/>
    </source>
</evidence>
<organism evidence="2 3">
    <name type="scientific">Nostoc piscinale CENA21</name>
    <dbReference type="NCBI Taxonomy" id="224013"/>
    <lineage>
        <taxon>Bacteria</taxon>
        <taxon>Bacillati</taxon>
        <taxon>Cyanobacteriota</taxon>
        <taxon>Cyanophyceae</taxon>
        <taxon>Nostocales</taxon>
        <taxon>Nostocaceae</taxon>
        <taxon>Nostoc</taxon>
    </lineage>
</organism>
<reference evidence="2 3" key="2">
    <citation type="journal article" date="2016" name="Genome Announc.">
        <title>Draft Genome Sequence of the N2-Fixing Cyanobacterium Nostoc piscinale CENA21, Isolated from the Brazilian Amazon Floodplain.</title>
        <authorList>
            <person name="Leao T."/>
            <person name="Guimaraes P.I."/>
            <person name="de Melo A.G."/>
            <person name="Ramos R.T."/>
            <person name="Leao P.N."/>
            <person name="Silva A."/>
            <person name="Fiore M.F."/>
            <person name="Schneider M.P."/>
        </authorList>
    </citation>
    <scope>NUCLEOTIDE SEQUENCE [LARGE SCALE GENOMIC DNA]</scope>
    <source>
        <strain evidence="2 3">CENA21</strain>
    </source>
</reference>
<dbReference type="STRING" id="224013.ACX27_18700"/>
<dbReference type="Proteomes" id="UP000062645">
    <property type="component" value="Chromosome"/>
</dbReference>
<keyword evidence="1" id="KW-0472">Membrane</keyword>
<protein>
    <recommendedName>
        <fullName evidence="4">DUF3153 domain-containing protein</fullName>
    </recommendedName>
</protein>
<keyword evidence="1" id="KW-1133">Transmembrane helix</keyword>
<feature type="transmembrane region" description="Helical" evidence="1">
    <location>
        <begin position="245"/>
        <end position="270"/>
    </location>
</feature>
<keyword evidence="3" id="KW-1185">Reference proteome</keyword>
<dbReference type="EMBL" id="CP012036">
    <property type="protein sequence ID" value="ALF54410.1"/>
    <property type="molecule type" value="Genomic_DNA"/>
</dbReference>
<dbReference type="Pfam" id="PF11353">
    <property type="entry name" value="DUF3153"/>
    <property type="match status" value="1"/>
</dbReference>
<reference evidence="3" key="1">
    <citation type="submission" date="2015-07" db="EMBL/GenBank/DDBJ databases">
        <title>Genome Of Nitrogen-Fixing Cyanobacterium Nostoc piscinale CENA21 From Solimoes/Amazon River Floodplain Sediments And Comparative Genomics To Uncover Biosynthetic Natural Products Potential.</title>
        <authorList>
            <person name="Leao T.F."/>
            <person name="Leao P.N."/>
            <person name="Guimaraes P.I."/>
            <person name="de Melo A.G.C."/>
            <person name="Ramos R.T.J."/>
            <person name="Silva A."/>
            <person name="Fiore M.F."/>
            <person name="Schneider M.P.C."/>
        </authorList>
    </citation>
    <scope>NUCLEOTIDE SEQUENCE [LARGE SCALE GENOMIC DNA]</scope>
    <source>
        <strain evidence="3">CENA21</strain>
    </source>
</reference>
<accession>A0A0M4SMQ1</accession>
<evidence type="ECO:0000256" key="1">
    <source>
        <dbReference type="SAM" id="Phobius"/>
    </source>
</evidence>
<dbReference type="PATRIC" id="fig|224013.5.peg.4473"/>
<dbReference type="InterPro" id="IPR021499">
    <property type="entry name" value="DUF3153"/>
</dbReference>
<dbReference type="OrthoDB" id="458293at2"/>
<keyword evidence="1" id="KW-0812">Transmembrane</keyword>